<dbReference type="Pfam" id="PF01551">
    <property type="entry name" value="Peptidase_M23"/>
    <property type="match status" value="1"/>
</dbReference>
<dbReference type="PANTHER" id="PTHR21666">
    <property type="entry name" value="PEPTIDASE-RELATED"/>
    <property type="match status" value="1"/>
</dbReference>
<feature type="coiled-coil region" evidence="2">
    <location>
        <begin position="173"/>
        <end position="200"/>
    </location>
</feature>
<feature type="domain" description="M23ase beta-sheet core" evidence="3">
    <location>
        <begin position="308"/>
        <end position="402"/>
    </location>
</feature>
<dbReference type="InterPro" id="IPR050570">
    <property type="entry name" value="Cell_wall_metabolism_enzyme"/>
</dbReference>
<dbReference type="CDD" id="cd12797">
    <property type="entry name" value="M23_peptidase"/>
    <property type="match status" value="1"/>
</dbReference>
<name>A0ABY5PFV7_9ACTN</name>
<feature type="coiled-coil region" evidence="2">
    <location>
        <begin position="233"/>
        <end position="260"/>
    </location>
</feature>
<dbReference type="PANTHER" id="PTHR21666:SF289">
    <property type="entry name" value="L-ALA--D-GLU ENDOPEPTIDASE"/>
    <property type="match status" value="1"/>
</dbReference>
<organism evidence="5 6">
    <name type="scientific">Svornostia abyssi</name>
    <dbReference type="NCBI Taxonomy" id="2898438"/>
    <lineage>
        <taxon>Bacteria</taxon>
        <taxon>Bacillati</taxon>
        <taxon>Actinomycetota</taxon>
        <taxon>Thermoleophilia</taxon>
        <taxon>Solirubrobacterales</taxon>
        <taxon>Baekduiaceae</taxon>
        <taxon>Svornostia</taxon>
    </lineage>
</organism>
<keyword evidence="1" id="KW-0732">Signal</keyword>
<protein>
    <submittedName>
        <fullName evidence="5">Peptidoglycan DD-metalloendopeptidase family protein</fullName>
    </submittedName>
</protein>
<dbReference type="EMBL" id="CP088295">
    <property type="protein sequence ID" value="UUY03292.1"/>
    <property type="molecule type" value="Genomic_DNA"/>
</dbReference>
<evidence type="ECO:0000313" key="5">
    <source>
        <dbReference type="EMBL" id="UUY03292.1"/>
    </source>
</evidence>
<reference evidence="6" key="1">
    <citation type="submission" date="2021-11" db="EMBL/GenBank/DDBJ databases">
        <title>Cultivation dependent microbiological survey of springs from the worlds oldest radium mine currently devoted to the extraction of radon-saturated water.</title>
        <authorList>
            <person name="Kapinusova G."/>
            <person name="Smrhova T."/>
            <person name="Strejcek M."/>
            <person name="Suman J."/>
            <person name="Jani K."/>
            <person name="Pajer P."/>
            <person name="Uhlik O."/>
        </authorList>
    </citation>
    <scope>NUCLEOTIDE SEQUENCE [LARGE SCALE GENOMIC DNA]</scope>
    <source>
        <strain evidence="6">J379</strain>
    </source>
</reference>
<dbReference type="Pfam" id="PF24568">
    <property type="entry name" value="CC_PcsB"/>
    <property type="match status" value="1"/>
</dbReference>
<proteinExistence type="predicted"/>
<dbReference type="Gene3D" id="6.10.250.3150">
    <property type="match status" value="1"/>
</dbReference>
<feature type="coiled-coil region" evidence="2">
    <location>
        <begin position="61"/>
        <end position="116"/>
    </location>
</feature>
<sequence length="406" mass="44344">MRVRLLIACAVVPLVIWGVLPLVSGAAPNQARIAELDKKIDRARSKVGKKKGAEKALSVDIQSYSQRIVRLQGKIDVLANRQATLQADLDAKQAELERLRGELRDERARLTRLKARLKVSRRSLESRLVEMYKATEPDVITVVLNSDGFADLLERTEFIRRISAQDRKVVRLVQDAKADAVKTEAKLDRLERRQQKVTEAVFARREEVRQIKDELVGTRVGYDKTKAGKQAALIKVRSDRRAIEEDLEAMEREQSKIKATLLGAQTANAGSLPAGSVKRGSGSLIWPVNAPVSSGFGPRSGCGVCSSNHMGIDLPVPEGTPLRAADGGKVVLAGWTGGYGNYTCIQHTSSMSTCYAHQSRYGTKVGASVRQGQVIGYSGNTGNSTGPHLHFEVRINGTPVDPLGYL</sequence>
<dbReference type="SUPFAM" id="SSF51261">
    <property type="entry name" value="Duplicated hybrid motif"/>
    <property type="match status" value="1"/>
</dbReference>
<evidence type="ECO:0000313" key="6">
    <source>
        <dbReference type="Proteomes" id="UP001058860"/>
    </source>
</evidence>
<gene>
    <name evidence="5" type="ORF">LRS13_21890</name>
</gene>
<dbReference type="Proteomes" id="UP001058860">
    <property type="component" value="Chromosome"/>
</dbReference>
<dbReference type="InterPro" id="IPR057309">
    <property type="entry name" value="PcsB_CC"/>
</dbReference>
<feature type="domain" description="Peptidoglycan hydrolase PcsB coiled-coil" evidence="4">
    <location>
        <begin position="112"/>
        <end position="177"/>
    </location>
</feature>
<evidence type="ECO:0000256" key="2">
    <source>
        <dbReference type="SAM" id="Coils"/>
    </source>
</evidence>
<evidence type="ECO:0000259" key="3">
    <source>
        <dbReference type="Pfam" id="PF01551"/>
    </source>
</evidence>
<dbReference type="RefSeq" id="WP_353863804.1">
    <property type="nucleotide sequence ID" value="NZ_CP088295.1"/>
</dbReference>
<accession>A0ABY5PFV7</accession>
<dbReference type="InterPro" id="IPR011055">
    <property type="entry name" value="Dup_hybrid_motif"/>
</dbReference>
<dbReference type="Gene3D" id="2.70.70.10">
    <property type="entry name" value="Glucose Permease (Domain IIA)"/>
    <property type="match status" value="1"/>
</dbReference>
<keyword evidence="2" id="KW-0175">Coiled coil</keyword>
<evidence type="ECO:0000256" key="1">
    <source>
        <dbReference type="ARBA" id="ARBA00022729"/>
    </source>
</evidence>
<evidence type="ECO:0000259" key="4">
    <source>
        <dbReference type="Pfam" id="PF24568"/>
    </source>
</evidence>
<keyword evidence="6" id="KW-1185">Reference proteome</keyword>
<dbReference type="InterPro" id="IPR016047">
    <property type="entry name" value="M23ase_b-sheet_dom"/>
</dbReference>